<dbReference type="InterPro" id="IPR001965">
    <property type="entry name" value="Znf_PHD"/>
</dbReference>
<dbReference type="VEuPathDB" id="TrichDB:TRFO_23612"/>
<dbReference type="PROSITE" id="PS01359">
    <property type="entry name" value="ZF_PHD_1"/>
    <property type="match status" value="1"/>
</dbReference>
<dbReference type="Proteomes" id="UP000179807">
    <property type="component" value="Unassembled WGS sequence"/>
</dbReference>
<sequence>MQEQSDFERLAALATLASPSHRQTAQKQDSHHYTPPGEPIVRCVCRKLTNSNNTILCSQCNSLLHIECLEENVTPDSFNYVCPFCRNSSSEILINSDIDIGLMHHEIRNTKASGKYDDLLKSAQSISQVTKELQKAAAWVETLCSRDDVYDSILTTADACIDGCEDTGVEDELISERSMMKEISLFLHKIAEESEKYKSPILDCVLDQIVTHPL</sequence>
<reference evidence="5" key="1">
    <citation type="submission" date="2016-10" db="EMBL/GenBank/DDBJ databases">
        <authorList>
            <person name="Benchimol M."/>
            <person name="Almeida L.G."/>
            <person name="Vasconcelos A.T."/>
            <person name="Perreira-Neves A."/>
            <person name="Rosa I.A."/>
            <person name="Tasca T."/>
            <person name="Bogo M.R."/>
            <person name="de Souza W."/>
        </authorList>
    </citation>
    <scope>NUCLEOTIDE SEQUENCE [LARGE SCALE GENOMIC DNA]</scope>
    <source>
        <strain evidence="5">K</strain>
    </source>
</reference>
<dbReference type="GO" id="GO:0008270">
    <property type="term" value="F:zinc ion binding"/>
    <property type="evidence" value="ECO:0007669"/>
    <property type="project" value="UniProtKB-KW"/>
</dbReference>
<dbReference type="GeneID" id="94837960"/>
<dbReference type="InterPro" id="IPR019787">
    <property type="entry name" value="Znf_PHD-finger"/>
</dbReference>
<dbReference type="InterPro" id="IPR011011">
    <property type="entry name" value="Znf_FYVE_PHD"/>
</dbReference>
<proteinExistence type="predicted"/>
<dbReference type="InterPro" id="IPR019786">
    <property type="entry name" value="Zinc_finger_PHD-type_CS"/>
</dbReference>
<dbReference type="Pfam" id="PF00628">
    <property type="entry name" value="PHD"/>
    <property type="match status" value="1"/>
</dbReference>
<keyword evidence="3" id="KW-0862">Zinc</keyword>
<dbReference type="EMBL" id="MLAK01000679">
    <property type="protein sequence ID" value="OHT08067.1"/>
    <property type="molecule type" value="Genomic_DNA"/>
</dbReference>
<organism evidence="5 6">
    <name type="scientific">Tritrichomonas foetus</name>
    <dbReference type="NCBI Taxonomy" id="1144522"/>
    <lineage>
        <taxon>Eukaryota</taxon>
        <taxon>Metamonada</taxon>
        <taxon>Parabasalia</taxon>
        <taxon>Tritrichomonadida</taxon>
        <taxon>Tritrichomonadidae</taxon>
        <taxon>Tritrichomonas</taxon>
    </lineage>
</organism>
<dbReference type="OrthoDB" id="8062037at2759"/>
<dbReference type="Gene3D" id="3.30.40.10">
    <property type="entry name" value="Zinc/RING finger domain, C3HC4 (zinc finger)"/>
    <property type="match status" value="1"/>
</dbReference>
<evidence type="ECO:0000256" key="2">
    <source>
        <dbReference type="ARBA" id="ARBA00022771"/>
    </source>
</evidence>
<evidence type="ECO:0000259" key="4">
    <source>
        <dbReference type="SMART" id="SM00249"/>
    </source>
</evidence>
<dbReference type="SUPFAM" id="SSF57903">
    <property type="entry name" value="FYVE/PHD zinc finger"/>
    <property type="match status" value="1"/>
</dbReference>
<keyword evidence="1" id="KW-0479">Metal-binding</keyword>
<comment type="caution">
    <text evidence="5">The sequence shown here is derived from an EMBL/GenBank/DDBJ whole genome shotgun (WGS) entry which is preliminary data.</text>
</comment>
<dbReference type="SMART" id="SM00249">
    <property type="entry name" value="PHD"/>
    <property type="match status" value="1"/>
</dbReference>
<evidence type="ECO:0000256" key="1">
    <source>
        <dbReference type="ARBA" id="ARBA00022723"/>
    </source>
</evidence>
<accession>A0A1J4KA12</accession>
<evidence type="ECO:0000256" key="3">
    <source>
        <dbReference type="ARBA" id="ARBA00022833"/>
    </source>
</evidence>
<protein>
    <recommendedName>
        <fullName evidence="4">Zinc finger PHD-type domain-containing protein</fullName>
    </recommendedName>
</protein>
<evidence type="ECO:0000313" key="6">
    <source>
        <dbReference type="Proteomes" id="UP000179807"/>
    </source>
</evidence>
<name>A0A1J4KA12_9EUKA</name>
<keyword evidence="6" id="KW-1185">Reference proteome</keyword>
<dbReference type="AlphaFoldDB" id="A0A1J4KA12"/>
<evidence type="ECO:0000313" key="5">
    <source>
        <dbReference type="EMBL" id="OHT08067.1"/>
    </source>
</evidence>
<gene>
    <name evidence="5" type="ORF">TRFO_23612</name>
</gene>
<keyword evidence="2" id="KW-0863">Zinc-finger</keyword>
<dbReference type="RefSeq" id="XP_068361203.1">
    <property type="nucleotide sequence ID" value="XM_068503256.1"/>
</dbReference>
<feature type="domain" description="Zinc finger PHD-type" evidence="4">
    <location>
        <begin position="42"/>
        <end position="86"/>
    </location>
</feature>
<dbReference type="InterPro" id="IPR013083">
    <property type="entry name" value="Znf_RING/FYVE/PHD"/>
</dbReference>